<dbReference type="AlphaFoldDB" id="R9GVT8"/>
<feature type="chain" id="PRO_5004481975" description="Outer membrane protein beta-barrel domain-containing protein" evidence="1">
    <location>
        <begin position="26"/>
        <end position="168"/>
    </location>
</feature>
<sequence>MKTSFKLFTAAFAIAALVFATETKAQDSQAWRLGVGINPGVSIDSPYGFVLGGDLKLQKDLVGPVSLTLSTGYTNFFVKDEFKPADDLGIIPLKAGVKVFVTPNFYVGGELGAGFGTNDGAETSFVWAPAIGWGFGNGLDLGVRYEEFTKYDASQVALRIAYGFNLSK</sequence>
<dbReference type="EMBL" id="AQPN01000043">
    <property type="protein sequence ID" value="EOR95778.1"/>
    <property type="molecule type" value="Genomic_DNA"/>
</dbReference>
<evidence type="ECO:0000313" key="3">
    <source>
        <dbReference type="Proteomes" id="UP000014174"/>
    </source>
</evidence>
<dbReference type="OrthoDB" id="791021at2"/>
<protein>
    <recommendedName>
        <fullName evidence="4">Outer membrane protein beta-barrel domain-containing protein</fullName>
    </recommendedName>
</protein>
<proteinExistence type="predicted"/>
<name>R9GVT8_9SPHI</name>
<feature type="signal peptide" evidence="1">
    <location>
        <begin position="1"/>
        <end position="25"/>
    </location>
</feature>
<comment type="caution">
    <text evidence="2">The sequence shown here is derived from an EMBL/GenBank/DDBJ whole genome shotgun (WGS) entry which is preliminary data.</text>
</comment>
<reference evidence="2 3" key="1">
    <citation type="journal article" date="2013" name="Genome Announc.">
        <title>Draft Genome Sequence of Arcticibacter svalbardensis Strain MN12-7T, a Member of the Family Sphingobacteriaceae Isolated from an Arctic Soil Sample.</title>
        <authorList>
            <person name="Shivaji S."/>
            <person name="Ara S."/>
            <person name="Prasad S."/>
            <person name="Manasa B.P."/>
            <person name="Begum Z."/>
            <person name="Singh A."/>
            <person name="Kumar Pinnaka A."/>
        </authorList>
    </citation>
    <scope>NUCLEOTIDE SEQUENCE [LARGE SCALE GENOMIC DNA]</scope>
    <source>
        <strain evidence="2 3">MN12-7</strain>
    </source>
</reference>
<keyword evidence="3" id="KW-1185">Reference proteome</keyword>
<accession>R9GVT8</accession>
<dbReference type="STRING" id="1150600.ADIARSV_1091"/>
<organism evidence="2 3">
    <name type="scientific">Arcticibacter svalbardensis MN12-7</name>
    <dbReference type="NCBI Taxonomy" id="1150600"/>
    <lineage>
        <taxon>Bacteria</taxon>
        <taxon>Pseudomonadati</taxon>
        <taxon>Bacteroidota</taxon>
        <taxon>Sphingobacteriia</taxon>
        <taxon>Sphingobacteriales</taxon>
        <taxon>Sphingobacteriaceae</taxon>
        <taxon>Arcticibacter</taxon>
    </lineage>
</organism>
<evidence type="ECO:0008006" key="4">
    <source>
        <dbReference type="Google" id="ProtNLM"/>
    </source>
</evidence>
<evidence type="ECO:0000256" key="1">
    <source>
        <dbReference type="SAM" id="SignalP"/>
    </source>
</evidence>
<evidence type="ECO:0000313" key="2">
    <source>
        <dbReference type="EMBL" id="EOR95778.1"/>
    </source>
</evidence>
<keyword evidence="1" id="KW-0732">Signal</keyword>
<dbReference type="Proteomes" id="UP000014174">
    <property type="component" value="Unassembled WGS sequence"/>
</dbReference>
<dbReference type="eggNOG" id="ENOG5032U3H">
    <property type="taxonomic scope" value="Bacteria"/>
</dbReference>
<gene>
    <name evidence="2" type="ORF">ADIARSV_1091</name>
</gene>
<dbReference type="RefSeq" id="WP_016194335.1">
    <property type="nucleotide sequence ID" value="NZ_AQPN01000043.1"/>
</dbReference>